<protein>
    <recommendedName>
        <fullName evidence="4">Secreted protein</fullName>
    </recommendedName>
</protein>
<feature type="chain" id="PRO_5042839059" description="Secreted protein" evidence="1">
    <location>
        <begin position="27"/>
        <end position="74"/>
    </location>
</feature>
<dbReference type="AlphaFoldDB" id="A0AAN8X420"/>
<keyword evidence="1" id="KW-0732">Signal</keyword>
<sequence>MSALMLHCVPQSNIFFWFLPLEVATADQSSPYRPVSRVLRLHTTHRHILPQNIHMSPLWSTSSHPARQYHTMYL</sequence>
<comment type="caution">
    <text evidence="2">The sequence shown here is derived from an EMBL/GenBank/DDBJ whole genome shotgun (WGS) entry which is preliminary data.</text>
</comment>
<name>A0AAN8X420_HALRR</name>
<evidence type="ECO:0000313" key="3">
    <source>
        <dbReference type="Proteomes" id="UP001381693"/>
    </source>
</evidence>
<evidence type="ECO:0000256" key="1">
    <source>
        <dbReference type="SAM" id="SignalP"/>
    </source>
</evidence>
<evidence type="ECO:0008006" key="4">
    <source>
        <dbReference type="Google" id="ProtNLM"/>
    </source>
</evidence>
<proteinExistence type="predicted"/>
<accession>A0AAN8X420</accession>
<dbReference type="Proteomes" id="UP001381693">
    <property type="component" value="Unassembled WGS sequence"/>
</dbReference>
<dbReference type="EMBL" id="JAXCGZ010010085">
    <property type="protein sequence ID" value="KAK7075821.1"/>
    <property type="molecule type" value="Genomic_DNA"/>
</dbReference>
<gene>
    <name evidence="2" type="ORF">SK128_012948</name>
</gene>
<feature type="signal peptide" evidence="1">
    <location>
        <begin position="1"/>
        <end position="26"/>
    </location>
</feature>
<reference evidence="2 3" key="1">
    <citation type="submission" date="2023-11" db="EMBL/GenBank/DDBJ databases">
        <title>Halocaridina rubra genome assembly.</title>
        <authorList>
            <person name="Smith C."/>
        </authorList>
    </citation>
    <scope>NUCLEOTIDE SEQUENCE [LARGE SCALE GENOMIC DNA]</scope>
    <source>
        <strain evidence="2">EP-1</strain>
        <tissue evidence="2">Whole</tissue>
    </source>
</reference>
<keyword evidence="3" id="KW-1185">Reference proteome</keyword>
<feature type="non-terminal residue" evidence="2">
    <location>
        <position position="74"/>
    </location>
</feature>
<evidence type="ECO:0000313" key="2">
    <source>
        <dbReference type="EMBL" id="KAK7075821.1"/>
    </source>
</evidence>
<organism evidence="2 3">
    <name type="scientific">Halocaridina rubra</name>
    <name type="common">Hawaiian red shrimp</name>
    <dbReference type="NCBI Taxonomy" id="373956"/>
    <lineage>
        <taxon>Eukaryota</taxon>
        <taxon>Metazoa</taxon>
        <taxon>Ecdysozoa</taxon>
        <taxon>Arthropoda</taxon>
        <taxon>Crustacea</taxon>
        <taxon>Multicrustacea</taxon>
        <taxon>Malacostraca</taxon>
        <taxon>Eumalacostraca</taxon>
        <taxon>Eucarida</taxon>
        <taxon>Decapoda</taxon>
        <taxon>Pleocyemata</taxon>
        <taxon>Caridea</taxon>
        <taxon>Atyoidea</taxon>
        <taxon>Atyidae</taxon>
        <taxon>Halocaridina</taxon>
    </lineage>
</organism>